<evidence type="ECO:0000313" key="1">
    <source>
        <dbReference type="Proteomes" id="UP000887579"/>
    </source>
</evidence>
<reference evidence="2" key="1">
    <citation type="submission" date="2022-11" db="UniProtKB">
        <authorList>
            <consortium name="WormBaseParasite"/>
        </authorList>
    </citation>
    <scope>IDENTIFICATION</scope>
</reference>
<evidence type="ECO:0000313" key="2">
    <source>
        <dbReference type="WBParaSite" id="ES5_v2.g28894.t1"/>
    </source>
</evidence>
<dbReference type="Proteomes" id="UP000887579">
    <property type="component" value="Unplaced"/>
</dbReference>
<accession>A0AC34GGP6</accession>
<organism evidence="1 2">
    <name type="scientific">Panagrolaimus sp. ES5</name>
    <dbReference type="NCBI Taxonomy" id="591445"/>
    <lineage>
        <taxon>Eukaryota</taxon>
        <taxon>Metazoa</taxon>
        <taxon>Ecdysozoa</taxon>
        <taxon>Nematoda</taxon>
        <taxon>Chromadorea</taxon>
        <taxon>Rhabditida</taxon>
        <taxon>Tylenchina</taxon>
        <taxon>Panagrolaimomorpha</taxon>
        <taxon>Panagrolaimoidea</taxon>
        <taxon>Panagrolaimidae</taxon>
        <taxon>Panagrolaimus</taxon>
    </lineage>
</organism>
<proteinExistence type="predicted"/>
<name>A0AC34GGP6_9BILA</name>
<dbReference type="WBParaSite" id="ES5_v2.g28894.t1">
    <property type="protein sequence ID" value="ES5_v2.g28894.t1"/>
    <property type="gene ID" value="ES5_v2.g28894"/>
</dbReference>
<protein>
    <submittedName>
        <fullName evidence="2">Uncharacterized protein</fullName>
    </submittedName>
</protein>
<sequence length="276" mass="31092">DIHPTSILSQYMEPKTASYTAEVKSKVSTMADIVKPKPLELAQEKLLNQWKQPPNIKATTDTTQRETEPSKSVDSKTKMEHTLEPKIQNLITMNDTVQSSKIQKFMNDIEQFQTERSKKETATPERAISPTNTTSSDASSSLKSYHSFSNQRVNVAVQTDETSFPQTFNAAPISQRLDSVNYDSGNQSSLCSPAFALSNRRPSSNSNYSANVRLNDTRHREFSYEPNIRKSSDRSSTLGNEYYNEEDLSPKVSFLFKNQSFAVEVCHNGEKGKLKN</sequence>